<reference evidence="1 2" key="1">
    <citation type="submission" date="2019-03" db="EMBL/GenBank/DDBJ databases">
        <title>Genome sequence of Sphingomonas sp. 17J27-24.</title>
        <authorList>
            <person name="Kim M."/>
            <person name="Maeng S."/>
            <person name="Sathiyaraj S."/>
        </authorList>
    </citation>
    <scope>NUCLEOTIDE SEQUENCE [LARGE SCALE GENOMIC DNA]</scope>
    <source>
        <strain evidence="1 2">17J27-24</strain>
    </source>
</reference>
<evidence type="ECO:0000313" key="2">
    <source>
        <dbReference type="Proteomes" id="UP000298213"/>
    </source>
</evidence>
<evidence type="ECO:0000313" key="1">
    <source>
        <dbReference type="EMBL" id="TFI59644.1"/>
    </source>
</evidence>
<dbReference type="OrthoDB" id="7566864at2"/>
<dbReference type="Proteomes" id="UP000298213">
    <property type="component" value="Unassembled WGS sequence"/>
</dbReference>
<sequence>MALHDGAPGDPGYQVTLTLKVSDVAALWAAAAQRGLASPGSRPADVYDVIGPREDPALAECIAMLAAPALVPGCFVDDFEVEAL</sequence>
<proteinExistence type="predicted"/>
<protein>
    <submittedName>
        <fullName evidence="1">Uncharacterized protein</fullName>
    </submittedName>
</protein>
<accession>A0A4Y8ZUQ3</accession>
<name>A0A4Y8ZUQ3_9SPHN</name>
<dbReference type="EMBL" id="SPDV01000005">
    <property type="protein sequence ID" value="TFI59644.1"/>
    <property type="molecule type" value="Genomic_DNA"/>
</dbReference>
<organism evidence="1 2">
    <name type="scientific">Sphingomonas parva</name>
    <dbReference type="NCBI Taxonomy" id="2555898"/>
    <lineage>
        <taxon>Bacteria</taxon>
        <taxon>Pseudomonadati</taxon>
        <taxon>Pseudomonadota</taxon>
        <taxon>Alphaproteobacteria</taxon>
        <taxon>Sphingomonadales</taxon>
        <taxon>Sphingomonadaceae</taxon>
        <taxon>Sphingomonas</taxon>
    </lineage>
</organism>
<gene>
    <name evidence="1" type="ORF">E2493_04015</name>
</gene>
<comment type="caution">
    <text evidence="1">The sequence shown here is derived from an EMBL/GenBank/DDBJ whole genome shotgun (WGS) entry which is preliminary data.</text>
</comment>
<keyword evidence="2" id="KW-1185">Reference proteome</keyword>
<dbReference type="RefSeq" id="WP_135083971.1">
    <property type="nucleotide sequence ID" value="NZ_SPDV01000005.1"/>
</dbReference>
<dbReference type="AlphaFoldDB" id="A0A4Y8ZUQ3"/>